<gene>
    <name evidence="2" type="ORF">IPL58_15460</name>
</gene>
<accession>A0A9D7K2L9</accession>
<dbReference type="AlphaFoldDB" id="A0A9D7K2L9"/>
<feature type="transmembrane region" description="Helical" evidence="1">
    <location>
        <begin position="72"/>
        <end position="91"/>
    </location>
</feature>
<protein>
    <submittedName>
        <fullName evidence="2">Uncharacterized protein</fullName>
    </submittedName>
</protein>
<evidence type="ECO:0000256" key="1">
    <source>
        <dbReference type="SAM" id="Phobius"/>
    </source>
</evidence>
<keyword evidence="1" id="KW-0812">Transmembrane</keyword>
<evidence type="ECO:0000313" key="3">
    <source>
        <dbReference type="Proteomes" id="UP000886689"/>
    </source>
</evidence>
<dbReference type="EMBL" id="JADJUC010000028">
    <property type="protein sequence ID" value="MBK8525304.1"/>
    <property type="molecule type" value="Genomic_DNA"/>
</dbReference>
<name>A0A9D7K2L9_9PROT</name>
<keyword evidence="1" id="KW-1133">Transmembrane helix</keyword>
<proteinExistence type="predicted"/>
<sequence length="114" mass="13158">MNPSPEDPAPQGGFKRFVNTQKREARYVVTELLAVRGLMPLLMKSRNGESWSTEEKAELIAQLRRLSRLSPYLLFLLVPGSALLLPIYAWWLDRRRDARQKENRAPSLPDSQRP</sequence>
<keyword evidence="1" id="KW-0472">Membrane</keyword>
<comment type="caution">
    <text evidence="2">The sequence shown here is derived from an EMBL/GenBank/DDBJ whole genome shotgun (WGS) entry which is preliminary data.</text>
</comment>
<evidence type="ECO:0000313" key="2">
    <source>
        <dbReference type="EMBL" id="MBK8525304.1"/>
    </source>
</evidence>
<reference evidence="2" key="1">
    <citation type="submission" date="2020-10" db="EMBL/GenBank/DDBJ databases">
        <title>Connecting structure to function with the recovery of over 1000 high-quality activated sludge metagenome-assembled genomes encoding full-length rRNA genes using long-read sequencing.</title>
        <authorList>
            <person name="Singleton C.M."/>
            <person name="Petriglieri F."/>
            <person name="Kristensen J.M."/>
            <person name="Kirkegaard R.H."/>
            <person name="Michaelsen T.Y."/>
            <person name="Andersen M.H."/>
            <person name="Karst S.M."/>
            <person name="Dueholm M.S."/>
            <person name="Nielsen P.H."/>
            <person name="Albertsen M."/>
        </authorList>
    </citation>
    <scope>NUCLEOTIDE SEQUENCE</scope>
    <source>
        <strain evidence="2">Hirt_18-Q3-R61-65_BATAC.395</strain>
    </source>
</reference>
<dbReference type="Proteomes" id="UP000886689">
    <property type="component" value="Unassembled WGS sequence"/>
</dbReference>
<organism evidence="2 3">
    <name type="scientific">Candidatus Proximibacter danicus</name>
    <dbReference type="NCBI Taxonomy" id="2954365"/>
    <lineage>
        <taxon>Bacteria</taxon>
        <taxon>Pseudomonadati</taxon>
        <taxon>Pseudomonadota</taxon>
        <taxon>Betaproteobacteria</taxon>
        <taxon>Candidatus Proximibacter</taxon>
    </lineage>
</organism>